<dbReference type="PANTHER" id="PTHR30024">
    <property type="entry name" value="ALIPHATIC SULFONATES-BINDING PROTEIN-RELATED"/>
    <property type="match status" value="1"/>
</dbReference>
<dbReference type="SUPFAM" id="SSF53850">
    <property type="entry name" value="Periplasmic binding protein-like II"/>
    <property type="match status" value="1"/>
</dbReference>
<accession>A0A4R8IJM5</accession>
<dbReference type="PANTHER" id="PTHR30024:SF47">
    <property type="entry name" value="TAURINE-BINDING PERIPLASMIC PROTEIN"/>
    <property type="match status" value="1"/>
</dbReference>
<dbReference type="InterPro" id="IPR015168">
    <property type="entry name" value="SsuA/THI5"/>
</dbReference>
<feature type="domain" description="SsuA/THI5-like" evidence="4">
    <location>
        <begin position="17"/>
        <end position="223"/>
    </location>
</feature>
<comment type="similarity">
    <text evidence="2">Belongs to the bacterial solute-binding protein SsuA/TauA family.</text>
</comment>
<dbReference type="Gene3D" id="3.40.190.10">
    <property type="entry name" value="Periplasmic binding protein-like II"/>
    <property type="match status" value="2"/>
</dbReference>
<evidence type="ECO:0000256" key="1">
    <source>
        <dbReference type="ARBA" id="ARBA00004418"/>
    </source>
</evidence>
<proteinExistence type="inferred from homology"/>
<dbReference type="AlphaFoldDB" id="A0A4R8IJM5"/>
<dbReference type="GO" id="GO:0042597">
    <property type="term" value="C:periplasmic space"/>
    <property type="evidence" value="ECO:0007669"/>
    <property type="project" value="UniProtKB-SubCell"/>
</dbReference>
<evidence type="ECO:0000256" key="3">
    <source>
        <dbReference type="ARBA" id="ARBA00022729"/>
    </source>
</evidence>
<dbReference type="EMBL" id="SOQX01000004">
    <property type="protein sequence ID" value="TDY00936.1"/>
    <property type="molecule type" value="Genomic_DNA"/>
</dbReference>
<evidence type="ECO:0000313" key="5">
    <source>
        <dbReference type="EMBL" id="TDY00936.1"/>
    </source>
</evidence>
<comment type="subcellular location">
    <subcellularLocation>
        <location evidence="1">Periplasm</location>
    </subcellularLocation>
</comment>
<gene>
    <name evidence="5" type="ORF">EDC23_1681</name>
</gene>
<evidence type="ECO:0000256" key="2">
    <source>
        <dbReference type="ARBA" id="ARBA00010742"/>
    </source>
</evidence>
<protein>
    <submittedName>
        <fullName evidence="5">NitT/TauT family transport system substrate-binding protein</fullName>
    </submittedName>
</protein>
<sequence length="294" mass="32333">MQTIHIRVLRHSAFYSPLLATMSAGFLEAEGLQADYTVVDADHPLEAGIRDGTVQVAQAAPAVSFAYLERGESPPYRHFAPINERDGFFLAARHSEPDFNWSRLPGKQVLVDHLFQPLAMFRYALHRQGIDPAGVGIIDAGDVAAMDNAFRNGEGDYIHQQGPAPQQLEHEGLAHVVASVGEVIGPVAFSSLCASETWLQSDMARAFMRAYCRAQRHVIDTPAAQLAKEEQHFFPGIDPQVLTQTIAAYQKLGCWQDSPHISPASYETLLDVFEADGQISRRHAYETVISSPPA</sequence>
<dbReference type="OrthoDB" id="9806288at2"/>
<dbReference type="Proteomes" id="UP000294914">
    <property type="component" value="Unassembled WGS sequence"/>
</dbReference>
<organism evidence="5 6">
    <name type="scientific">Thiohalophilus thiocyanatoxydans</name>
    <dbReference type="NCBI Taxonomy" id="381308"/>
    <lineage>
        <taxon>Bacteria</taxon>
        <taxon>Pseudomonadati</taxon>
        <taxon>Pseudomonadota</taxon>
        <taxon>Gammaproteobacteria</taxon>
        <taxon>Thiohalomonadales</taxon>
        <taxon>Thiohalophilaceae</taxon>
        <taxon>Thiohalophilus</taxon>
    </lineage>
</organism>
<evidence type="ECO:0000259" key="4">
    <source>
        <dbReference type="Pfam" id="PF09084"/>
    </source>
</evidence>
<reference evidence="5 6" key="1">
    <citation type="submission" date="2019-03" db="EMBL/GenBank/DDBJ databases">
        <title>Genomic Encyclopedia of Type Strains, Phase IV (KMG-IV): sequencing the most valuable type-strain genomes for metagenomic binning, comparative biology and taxonomic classification.</title>
        <authorList>
            <person name="Goeker M."/>
        </authorList>
    </citation>
    <scope>NUCLEOTIDE SEQUENCE [LARGE SCALE GENOMIC DNA]</scope>
    <source>
        <strain evidence="5 6">DSM 16326</strain>
    </source>
</reference>
<keyword evidence="3" id="KW-0732">Signal</keyword>
<dbReference type="RefSeq" id="WP_134083382.1">
    <property type="nucleotide sequence ID" value="NZ_SOQX01000004.1"/>
</dbReference>
<evidence type="ECO:0000313" key="6">
    <source>
        <dbReference type="Proteomes" id="UP000294914"/>
    </source>
</evidence>
<comment type="caution">
    <text evidence="5">The sequence shown here is derived from an EMBL/GenBank/DDBJ whole genome shotgun (WGS) entry which is preliminary data.</text>
</comment>
<dbReference type="Pfam" id="PF09084">
    <property type="entry name" value="NMT1"/>
    <property type="match status" value="1"/>
</dbReference>
<name>A0A4R8IJM5_9GAMM</name>
<keyword evidence="6" id="KW-1185">Reference proteome</keyword>